<comment type="caution">
    <text evidence="2">The sequence shown here is derived from an EMBL/GenBank/DDBJ whole genome shotgun (WGS) entry which is preliminary data.</text>
</comment>
<evidence type="ECO:0000256" key="1">
    <source>
        <dbReference type="SAM" id="MobiDB-lite"/>
    </source>
</evidence>
<gene>
    <name evidence="2" type="ORF">Q7C36_004397</name>
</gene>
<evidence type="ECO:0000313" key="3">
    <source>
        <dbReference type="Proteomes" id="UP001187315"/>
    </source>
</evidence>
<evidence type="ECO:0000313" key="2">
    <source>
        <dbReference type="EMBL" id="KAK2860231.1"/>
    </source>
</evidence>
<protein>
    <submittedName>
        <fullName evidence="2">Uncharacterized protein</fullName>
    </submittedName>
</protein>
<organism evidence="2 3">
    <name type="scientific">Tachysurus vachellii</name>
    <name type="common">Darkbarbel catfish</name>
    <name type="synonym">Pelteobagrus vachellii</name>
    <dbReference type="NCBI Taxonomy" id="175792"/>
    <lineage>
        <taxon>Eukaryota</taxon>
        <taxon>Metazoa</taxon>
        <taxon>Chordata</taxon>
        <taxon>Craniata</taxon>
        <taxon>Vertebrata</taxon>
        <taxon>Euteleostomi</taxon>
        <taxon>Actinopterygii</taxon>
        <taxon>Neopterygii</taxon>
        <taxon>Teleostei</taxon>
        <taxon>Ostariophysi</taxon>
        <taxon>Siluriformes</taxon>
        <taxon>Bagridae</taxon>
        <taxon>Tachysurus</taxon>
    </lineage>
</organism>
<reference evidence="2" key="1">
    <citation type="submission" date="2023-08" db="EMBL/GenBank/DDBJ databases">
        <title>Pelteobagrus vachellii genome.</title>
        <authorList>
            <person name="Liu H."/>
        </authorList>
    </citation>
    <scope>NUCLEOTIDE SEQUENCE</scope>
    <source>
        <strain evidence="2">PRFRI_2022a</strain>
        <tissue evidence="2">Muscle</tissue>
    </source>
</reference>
<dbReference type="AlphaFoldDB" id="A0AA88NJT5"/>
<sequence length="73" mass="8114">MLLISGAHKGRVGRPANRVSGSPRLICGTTGPTILFRRSSFDDPLSTGSRRVSVAQSLFRRNHRVCWDFIMTL</sequence>
<keyword evidence="3" id="KW-1185">Reference proteome</keyword>
<name>A0AA88NJT5_TACVA</name>
<accession>A0AA88NJT5</accession>
<dbReference type="EMBL" id="JAVHJS010000004">
    <property type="protein sequence ID" value="KAK2860231.1"/>
    <property type="molecule type" value="Genomic_DNA"/>
</dbReference>
<dbReference type="Proteomes" id="UP001187315">
    <property type="component" value="Unassembled WGS sequence"/>
</dbReference>
<proteinExistence type="predicted"/>
<feature type="region of interest" description="Disordered" evidence="1">
    <location>
        <begin position="1"/>
        <end position="23"/>
    </location>
</feature>